<dbReference type="Proteomes" id="UP000887574">
    <property type="component" value="Unplaced"/>
</dbReference>
<evidence type="ECO:0000256" key="1">
    <source>
        <dbReference type="SAM" id="MobiDB-lite"/>
    </source>
</evidence>
<accession>A0A915CLP9</accession>
<feature type="region of interest" description="Disordered" evidence="1">
    <location>
        <begin position="16"/>
        <end position="43"/>
    </location>
</feature>
<feature type="region of interest" description="Disordered" evidence="1">
    <location>
        <begin position="257"/>
        <end position="298"/>
    </location>
</feature>
<evidence type="ECO:0000313" key="3">
    <source>
        <dbReference type="WBParaSite" id="jg10453"/>
    </source>
</evidence>
<feature type="compositionally biased region" description="Basic and acidic residues" evidence="1">
    <location>
        <begin position="285"/>
        <end position="298"/>
    </location>
</feature>
<feature type="region of interest" description="Disordered" evidence="1">
    <location>
        <begin position="145"/>
        <end position="172"/>
    </location>
</feature>
<sequence length="298" mass="32328">MTPLFQDDHMLNSQASGRFLAGGGSSNNLSSLPNGPSQSVWPSEMGYFEHHRQHAAPPQTPLFNGSNGGPVPIVGGGHHSNAAPIRGGSFSSGGSSGTVEPLLKFDLLKRPSDLSLMTNGGNGQPAMLNLPMLPKKMNNAATATMDSATQTDNRNEELDSNTERVDRSTGSNSPICQCKCNCRPNSTETNNNNSNNNNHNPAPTPTPPNPALSLDLVWLHLSRLATMDSAFQRQKTVSCLHSWPTTLWGNWEALKPRSRRPFGSDPSRCRSSSSSKIKDNFSNNSKDHFFEHYRSTSQ</sequence>
<feature type="compositionally biased region" description="Low complexity" evidence="1">
    <location>
        <begin position="264"/>
        <end position="284"/>
    </location>
</feature>
<dbReference type="WBParaSite" id="jg10453">
    <property type="protein sequence ID" value="jg10453"/>
    <property type="gene ID" value="jg10453"/>
</dbReference>
<protein>
    <submittedName>
        <fullName evidence="3">Uncharacterized protein</fullName>
    </submittedName>
</protein>
<evidence type="ECO:0000313" key="2">
    <source>
        <dbReference type="Proteomes" id="UP000887574"/>
    </source>
</evidence>
<keyword evidence="2" id="KW-1185">Reference proteome</keyword>
<name>A0A915CLP9_9BILA</name>
<reference evidence="3" key="1">
    <citation type="submission" date="2022-11" db="UniProtKB">
        <authorList>
            <consortium name="WormBaseParasite"/>
        </authorList>
    </citation>
    <scope>IDENTIFICATION</scope>
</reference>
<feature type="compositionally biased region" description="Low complexity" evidence="1">
    <location>
        <begin position="26"/>
        <end position="37"/>
    </location>
</feature>
<organism evidence="2 3">
    <name type="scientific">Ditylenchus dipsaci</name>
    <dbReference type="NCBI Taxonomy" id="166011"/>
    <lineage>
        <taxon>Eukaryota</taxon>
        <taxon>Metazoa</taxon>
        <taxon>Ecdysozoa</taxon>
        <taxon>Nematoda</taxon>
        <taxon>Chromadorea</taxon>
        <taxon>Rhabditida</taxon>
        <taxon>Tylenchina</taxon>
        <taxon>Tylenchomorpha</taxon>
        <taxon>Sphaerularioidea</taxon>
        <taxon>Anguinidae</taxon>
        <taxon>Anguininae</taxon>
        <taxon>Ditylenchus</taxon>
    </lineage>
</organism>
<feature type="compositionally biased region" description="Basic and acidic residues" evidence="1">
    <location>
        <begin position="153"/>
        <end position="167"/>
    </location>
</feature>
<proteinExistence type="predicted"/>
<dbReference type="AlphaFoldDB" id="A0A915CLP9"/>